<sequence length="136" mass="14915">MPSESFFTVSAGVGVRSTTPEDYILREYRGQVDLYLQRWLAAPVESLAVIVYTTEAYLSDPDVKSEEAARIQQSGATHVLVAVLASAGPKAPLSPKRFVHNLAGGNKEAVQWTADEIRHKAAEVKAYHDKWCVVAD</sequence>
<organism evidence="1 2">
    <name type="scientific">Candidatus Portnoybacteria bacterium RBG_13_41_18</name>
    <dbReference type="NCBI Taxonomy" id="1801991"/>
    <lineage>
        <taxon>Bacteria</taxon>
        <taxon>Candidatus Portnoyibacteriota</taxon>
    </lineage>
</organism>
<gene>
    <name evidence="1" type="ORF">A2174_01840</name>
</gene>
<proteinExistence type="predicted"/>
<evidence type="ECO:0000313" key="2">
    <source>
        <dbReference type="Proteomes" id="UP000177725"/>
    </source>
</evidence>
<accession>A0A1G2F4P6</accession>
<name>A0A1G2F4P6_9BACT</name>
<dbReference type="Proteomes" id="UP000177725">
    <property type="component" value="Unassembled WGS sequence"/>
</dbReference>
<dbReference type="EMBL" id="MHMV01000056">
    <property type="protein sequence ID" value="OGZ33046.1"/>
    <property type="molecule type" value="Genomic_DNA"/>
</dbReference>
<reference evidence="1 2" key="1">
    <citation type="journal article" date="2016" name="Nat. Commun.">
        <title>Thousands of microbial genomes shed light on interconnected biogeochemical processes in an aquifer system.</title>
        <authorList>
            <person name="Anantharaman K."/>
            <person name="Brown C.T."/>
            <person name="Hug L.A."/>
            <person name="Sharon I."/>
            <person name="Castelle C.J."/>
            <person name="Probst A.J."/>
            <person name="Thomas B.C."/>
            <person name="Singh A."/>
            <person name="Wilkins M.J."/>
            <person name="Karaoz U."/>
            <person name="Brodie E.L."/>
            <person name="Williams K.H."/>
            <person name="Hubbard S.S."/>
            <person name="Banfield J.F."/>
        </authorList>
    </citation>
    <scope>NUCLEOTIDE SEQUENCE [LARGE SCALE GENOMIC DNA]</scope>
</reference>
<protein>
    <submittedName>
        <fullName evidence="1">Uncharacterized protein</fullName>
    </submittedName>
</protein>
<comment type="caution">
    <text evidence="1">The sequence shown here is derived from an EMBL/GenBank/DDBJ whole genome shotgun (WGS) entry which is preliminary data.</text>
</comment>
<evidence type="ECO:0000313" key="1">
    <source>
        <dbReference type="EMBL" id="OGZ33046.1"/>
    </source>
</evidence>
<dbReference type="AlphaFoldDB" id="A0A1G2F4P6"/>